<evidence type="ECO:0000313" key="1">
    <source>
        <dbReference type="EMBL" id="MBA4452669.1"/>
    </source>
</evidence>
<organism evidence="1 2">
    <name type="scientific">Candidatus Nitrosomaritimum aestuariumsis</name>
    <dbReference type="NCBI Taxonomy" id="3342354"/>
    <lineage>
        <taxon>Archaea</taxon>
        <taxon>Nitrososphaerota</taxon>
        <taxon>Nitrososphaeria</taxon>
        <taxon>Nitrosopumilales</taxon>
        <taxon>Nitrosopumilaceae</taxon>
        <taxon>Candidatus Nitrosomaritimum</taxon>
    </lineage>
</organism>
<comment type="caution">
    <text evidence="1">The sequence shown here is derived from an EMBL/GenBank/DDBJ whole genome shotgun (WGS) entry which is preliminary data.</text>
</comment>
<reference evidence="1 2" key="1">
    <citation type="journal article" date="2020" name="Appl. Environ. Microbiol.">
        <title>Genomic Characteristics of a Novel Species of Ammonia-Oxidizing Archaea from the Jiulong River Estuary.</title>
        <authorList>
            <person name="Zou D."/>
            <person name="Wan R."/>
            <person name="Han L."/>
            <person name="Xu M.N."/>
            <person name="Liu Y."/>
            <person name="Liu H."/>
            <person name="Kao S.J."/>
            <person name="Li M."/>
        </authorList>
    </citation>
    <scope>NUCLEOTIDE SEQUENCE [LARGE SCALE GENOMIC DNA]</scope>
    <source>
        <strain evidence="1">W1bin1</strain>
    </source>
</reference>
<gene>
    <name evidence="1" type="ORF">H2B03_05815</name>
</gene>
<dbReference type="Proteomes" id="UP000559653">
    <property type="component" value="Unassembled WGS sequence"/>
</dbReference>
<name>A0AC60VZ46_9ARCH</name>
<dbReference type="EMBL" id="JACEMZ010000036">
    <property type="protein sequence ID" value="MBA4452669.1"/>
    <property type="molecule type" value="Genomic_DNA"/>
</dbReference>
<evidence type="ECO:0000313" key="2">
    <source>
        <dbReference type="Proteomes" id="UP000559653"/>
    </source>
</evidence>
<accession>A0AC60VZ46</accession>
<proteinExistence type="predicted"/>
<protein>
    <submittedName>
        <fullName evidence="1">DUF2299 family protein</fullName>
    </submittedName>
</protein>
<sequence length="149" mass="17231">MSSNRMRDNVERWLIHDSLSFEFVKNPENSFHVLVKHAGEAGVPVEIFEPVKQPGILVVGSKVVMKNNQISRYLGFSPEEKERFEKKVGDYCYSLQAIHKMIEEDGKQKIGVYAVLDDRVDINQQTLFEAVDRVSQMHEKTARFLLKTF</sequence>